<organism evidence="1 2">
    <name type="scientific">Clitoria ternatea</name>
    <name type="common">Butterfly pea</name>
    <dbReference type="NCBI Taxonomy" id="43366"/>
    <lineage>
        <taxon>Eukaryota</taxon>
        <taxon>Viridiplantae</taxon>
        <taxon>Streptophyta</taxon>
        <taxon>Embryophyta</taxon>
        <taxon>Tracheophyta</taxon>
        <taxon>Spermatophyta</taxon>
        <taxon>Magnoliopsida</taxon>
        <taxon>eudicotyledons</taxon>
        <taxon>Gunneridae</taxon>
        <taxon>Pentapetalae</taxon>
        <taxon>rosids</taxon>
        <taxon>fabids</taxon>
        <taxon>Fabales</taxon>
        <taxon>Fabaceae</taxon>
        <taxon>Papilionoideae</taxon>
        <taxon>50 kb inversion clade</taxon>
        <taxon>NPAAA clade</taxon>
        <taxon>indigoferoid/millettioid clade</taxon>
        <taxon>Phaseoleae</taxon>
        <taxon>Clitoria</taxon>
    </lineage>
</organism>
<evidence type="ECO:0000313" key="2">
    <source>
        <dbReference type="Proteomes" id="UP001359559"/>
    </source>
</evidence>
<dbReference type="AlphaFoldDB" id="A0AAN9JP47"/>
<evidence type="ECO:0000313" key="1">
    <source>
        <dbReference type="EMBL" id="KAK7301751.1"/>
    </source>
</evidence>
<comment type="caution">
    <text evidence="1">The sequence shown here is derived from an EMBL/GenBank/DDBJ whole genome shotgun (WGS) entry which is preliminary data.</text>
</comment>
<proteinExistence type="predicted"/>
<protein>
    <submittedName>
        <fullName evidence="1">Uncharacterized protein</fullName>
    </submittedName>
</protein>
<reference evidence="1 2" key="1">
    <citation type="submission" date="2024-01" db="EMBL/GenBank/DDBJ databases">
        <title>The genomes of 5 underutilized Papilionoideae crops provide insights into root nodulation and disease resistance.</title>
        <authorList>
            <person name="Yuan L."/>
        </authorList>
    </citation>
    <scope>NUCLEOTIDE SEQUENCE [LARGE SCALE GENOMIC DNA]</scope>
    <source>
        <strain evidence="1">LY-2023</strain>
        <tissue evidence="1">Leaf</tissue>
    </source>
</reference>
<name>A0AAN9JP47_CLITE</name>
<keyword evidence="2" id="KW-1185">Reference proteome</keyword>
<accession>A0AAN9JP47</accession>
<dbReference type="EMBL" id="JAYKXN010000003">
    <property type="protein sequence ID" value="KAK7301751.1"/>
    <property type="molecule type" value="Genomic_DNA"/>
</dbReference>
<sequence>MGVSYGWWCGLMGGFGLIGVSGDGGLGSRMGVDESCCRVGGDRLRVEGSGLGNDGGLGLRGVSGSRYWCGVDGGGLRVNGDGFRVDGGRGLLGLLGGVVVVSVGFRVMDGGVVRLRVSRVDGTILRFRELKGAGAMIEQIIGFSYFVFSFLGARLLLPTIANGEIEAEVITLEQLH</sequence>
<dbReference type="Proteomes" id="UP001359559">
    <property type="component" value="Unassembled WGS sequence"/>
</dbReference>
<gene>
    <name evidence="1" type="ORF">RJT34_12625</name>
</gene>